<organism evidence="1 2">
    <name type="scientific">Rhizobium altiplani</name>
    <dbReference type="NCBI Taxonomy" id="1864509"/>
    <lineage>
        <taxon>Bacteria</taxon>
        <taxon>Pseudomonadati</taxon>
        <taxon>Pseudomonadota</taxon>
        <taxon>Alphaproteobacteria</taxon>
        <taxon>Hyphomicrobiales</taxon>
        <taxon>Rhizobiaceae</taxon>
        <taxon>Rhizobium/Agrobacterium group</taxon>
        <taxon>Rhizobium</taxon>
    </lineage>
</organism>
<dbReference type="OrthoDB" id="8403956at2"/>
<gene>
    <name evidence="1" type="ORF">AS026_28705</name>
</gene>
<reference evidence="1 2" key="1">
    <citation type="submission" date="2015-11" db="EMBL/GenBank/DDBJ databases">
        <title>Draft Genome Sequence of the Strain BR 10423 (Rhizobium sp.) isolated from nodules of Mimosa pudica.</title>
        <authorList>
            <person name="Barauna A.C."/>
            <person name="Zilli J.E."/>
            <person name="Simoes-Araujo J.L."/>
            <person name="Reis V.M."/>
            <person name="James E.K."/>
            <person name="Reis F.B.Jr."/>
            <person name="Rouws L.F."/>
            <person name="Passos S.R."/>
            <person name="Gois S.R."/>
        </authorList>
    </citation>
    <scope>NUCLEOTIDE SEQUENCE [LARGE SCALE GENOMIC DNA]</scope>
    <source>
        <strain evidence="1 2">BR10423</strain>
    </source>
</reference>
<evidence type="ECO:0000313" key="2">
    <source>
        <dbReference type="Proteomes" id="UP000068164"/>
    </source>
</evidence>
<proteinExistence type="predicted"/>
<name>A0A109K217_9HYPH</name>
<accession>A0A109K217</accession>
<dbReference type="EMBL" id="LNCD01000012">
    <property type="protein sequence ID" value="KWV59367.1"/>
    <property type="molecule type" value="Genomic_DNA"/>
</dbReference>
<dbReference type="AlphaFoldDB" id="A0A109K217"/>
<evidence type="ECO:0000313" key="1">
    <source>
        <dbReference type="EMBL" id="KWV59367.1"/>
    </source>
</evidence>
<keyword evidence="2" id="KW-1185">Reference proteome</keyword>
<dbReference type="RefSeq" id="WP_062368580.1">
    <property type="nucleotide sequence ID" value="NZ_JBBNAS010000373.1"/>
</dbReference>
<protein>
    <submittedName>
        <fullName evidence="1">Uncharacterized protein</fullName>
    </submittedName>
</protein>
<comment type="caution">
    <text evidence="1">The sequence shown here is derived from an EMBL/GenBank/DDBJ whole genome shotgun (WGS) entry which is preliminary data.</text>
</comment>
<sequence length="97" mass="10601">MLSPDRDSKPGGGRFAIPTQGEVEGKLLVSEIVAVACLQELMKLKNTAAIARVHRRVLHELKERCQVLKLCVTDERAVVEYAEQVLKCAVAEAGGCR</sequence>
<dbReference type="Proteomes" id="UP000068164">
    <property type="component" value="Unassembled WGS sequence"/>
</dbReference>